<accession>A0ABQ1YM17</accession>
<dbReference type="InterPro" id="IPR037126">
    <property type="entry name" value="PdaC/RsiV-like_sf"/>
</dbReference>
<sequence>MKKGMKWSAALLAAGVLVGGSGLTGGIPANAASATKPVIKQGVEPAVVLKYNGTTLTGQGKILNGNTMIPLTVLRDSLGLKVTYNPATKIYSLGTDFTKLNIENSDYGINTYLNGYYLYSKTNEYEVKNVNGHLYVPFKLLNDYMGYQGVFNPSLKSLDLSKRVMNNINISSETLDKSNQNATIMIQYPKISGLPDEVQQTMNAMFKQKAEDFAAASVEQASKRDGSIEQKYDFSQNFIVTFNRENVLSIVIDQSSYTGGAHGSTLREGITFSLKDGKQLGLDDLLKSAPNYKQTLDKKLKELTKKEAFDDVSAGLNENPNFYVREGGIAIFYQQYEIAPYAAGIPTYTFNFNELLPKGVNPFK</sequence>
<protein>
    <recommendedName>
        <fullName evidence="7">Copper amine oxidase N-terminal domain-containing protein</fullName>
    </recommendedName>
</protein>
<evidence type="ECO:0000259" key="3">
    <source>
        <dbReference type="Pfam" id="PF11738"/>
    </source>
</evidence>
<name>A0ABQ1YM17_9BACL</name>
<comment type="caution">
    <text evidence="5">The sequence shown here is derived from an EMBL/GenBank/DDBJ whole genome shotgun (WGS) entry which is preliminary data.</text>
</comment>
<evidence type="ECO:0008006" key="7">
    <source>
        <dbReference type="Google" id="ProtNLM"/>
    </source>
</evidence>
<dbReference type="InterPro" id="IPR025303">
    <property type="entry name" value="PdaC"/>
</dbReference>
<feature type="domain" description="Copper amine oxidase-like N-terminal" evidence="2">
    <location>
        <begin position="53"/>
        <end position="148"/>
    </location>
</feature>
<feature type="signal peptide" evidence="1">
    <location>
        <begin position="1"/>
        <end position="31"/>
    </location>
</feature>
<reference evidence="6" key="1">
    <citation type="journal article" date="2019" name="Int. J. Syst. Evol. Microbiol.">
        <title>The Global Catalogue of Microorganisms (GCM) 10K type strain sequencing project: providing services to taxonomists for standard genome sequencing and annotation.</title>
        <authorList>
            <consortium name="The Broad Institute Genomics Platform"/>
            <consortium name="The Broad Institute Genome Sequencing Center for Infectious Disease"/>
            <person name="Wu L."/>
            <person name="Ma J."/>
        </authorList>
    </citation>
    <scope>NUCLEOTIDE SEQUENCE [LARGE SCALE GENOMIC DNA]</scope>
    <source>
        <strain evidence="6">CGMCC 1.12769</strain>
    </source>
</reference>
<evidence type="ECO:0000313" key="5">
    <source>
        <dbReference type="EMBL" id="GGH31237.1"/>
    </source>
</evidence>
<dbReference type="RefSeq" id="WP_188541131.1">
    <property type="nucleotide sequence ID" value="NZ_BMFT01000002.1"/>
</dbReference>
<evidence type="ECO:0000313" key="6">
    <source>
        <dbReference type="Proteomes" id="UP000659344"/>
    </source>
</evidence>
<keyword evidence="1" id="KW-0732">Signal</keyword>
<dbReference type="Pfam" id="PF11738">
    <property type="entry name" value="DUF3298"/>
    <property type="match status" value="1"/>
</dbReference>
<gene>
    <name evidence="5" type="ORF">GCM10008013_34850</name>
</gene>
<evidence type="ECO:0000259" key="2">
    <source>
        <dbReference type="Pfam" id="PF07833"/>
    </source>
</evidence>
<dbReference type="Gene3D" id="3.30.565.40">
    <property type="entry name" value="Fervidobacterium nodosum Rt17-B1 like"/>
    <property type="match status" value="1"/>
</dbReference>
<feature type="domain" description="DUF3298" evidence="3">
    <location>
        <begin position="283"/>
        <end position="350"/>
    </location>
</feature>
<dbReference type="InterPro" id="IPR012854">
    <property type="entry name" value="Cu_amine_oxidase-like_N"/>
</dbReference>
<dbReference type="EMBL" id="BMFT01000002">
    <property type="protein sequence ID" value="GGH31237.1"/>
    <property type="molecule type" value="Genomic_DNA"/>
</dbReference>
<dbReference type="Proteomes" id="UP000659344">
    <property type="component" value="Unassembled WGS sequence"/>
</dbReference>
<dbReference type="Pfam" id="PF13739">
    <property type="entry name" value="PdaC"/>
    <property type="match status" value="1"/>
</dbReference>
<dbReference type="Gene3D" id="3.90.640.20">
    <property type="entry name" value="Heat-shock cognate protein, ATPase"/>
    <property type="match status" value="1"/>
</dbReference>
<evidence type="ECO:0000259" key="4">
    <source>
        <dbReference type="Pfam" id="PF13739"/>
    </source>
</evidence>
<dbReference type="InterPro" id="IPR021729">
    <property type="entry name" value="DUF3298"/>
</dbReference>
<proteinExistence type="predicted"/>
<evidence type="ECO:0000256" key="1">
    <source>
        <dbReference type="SAM" id="SignalP"/>
    </source>
</evidence>
<dbReference type="Pfam" id="PF07833">
    <property type="entry name" value="Cu_amine_oxidN1"/>
    <property type="match status" value="1"/>
</dbReference>
<feature type="domain" description="Deacetylase PdaC" evidence="4">
    <location>
        <begin position="177"/>
        <end position="265"/>
    </location>
</feature>
<feature type="chain" id="PRO_5045393991" description="Copper amine oxidase N-terminal domain-containing protein" evidence="1">
    <location>
        <begin position="32"/>
        <end position="364"/>
    </location>
</feature>
<keyword evidence="6" id="KW-1185">Reference proteome</keyword>
<organism evidence="5 6">
    <name type="scientific">Paenibacillus segetis</name>
    <dbReference type="NCBI Taxonomy" id="1325360"/>
    <lineage>
        <taxon>Bacteria</taxon>
        <taxon>Bacillati</taxon>
        <taxon>Bacillota</taxon>
        <taxon>Bacilli</taxon>
        <taxon>Bacillales</taxon>
        <taxon>Paenibacillaceae</taxon>
        <taxon>Paenibacillus</taxon>
    </lineage>
</organism>